<organism evidence="7 8">
    <name type="scientific">Naasia aerilata</name>
    <dbReference type="NCBI Taxonomy" id="1162966"/>
    <lineage>
        <taxon>Bacteria</taxon>
        <taxon>Bacillati</taxon>
        <taxon>Actinomycetota</taxon>
        <taxon>Actinomycetes</taxon>
        <taxon>Micrococcales</taxon>
        <taxon>Microbacteriaceae</taxon>
        <taxon>Naasia</taxon>
    </lineage>
</organism>
<dbReference type="SUPFAM" id="SSF51905">
    <property type="entry name" value="FAD/NAD(P)-binding domain"/>
    <property type="match status" value="1"/>
</dbReference>
<sequence>MRVAIVGGGIGGLTAAIALRKVGIDAVVYEQASRLGEVGAGIGVAPNGLRAYEGLGLRPAIEEVAARYGDGSVYYRADGGLIGDMTTADSSGRYFTLGLHRADLVGVLTSALPAEAVRTGSRLTRLVDRGAEVELAFEDGSATADVVVGADGIHSVVREVVTSPAEPVPSGSIAYRGLVPAESLPDWPNGIAQLWMGDGKHFLTYPVRRGEFVNYVGFVPSDERLKESWSAPGSVESLRADFAGWDPRVEGLLEQVEQTFWWGLYDREPLDRWSRGRITLLGDAAHAMLPHLGQGANQAVEDGITLATLLEGVDGSDTSAVAEALLRYERVRLERTTTVQRGARDNGRRYDSGYEDLGVRDAEIKDSRSFRLGLYDFDAAAVARASAVPLS</sequence>
<comment type="cofactor">
    <cofactor evidence="1">
        <name>FAD</name>
        <dbReference type="ChEBI" id="CHEBI:57692"/>
    </cofactor>
</comment>
<evidence type="ECO:0000256" key="5">
    <source>
        <dbReference type="ARBA" id="ARBA00023033"/>
    </source>
</evidence>
<dbReference type="Gene3D" id="3.50.50.60">
    <property type="entry name" value="FAD/NAD(P)-binding domain"/>
    <property type="match status" value="1"/>
</dbReference>
<evidence type="ECO:0000256" key="1">
    <source>
        <dbReference type="ARBA" id="ARBA00001974"/>
    </source>
</evidence>
<dbReference type="Proteomes" id="UP001321498">
    <property type="component" value="Chromosome"/>
</dbReference>
<evidence type="ECO:0000313" key="8">
    <source>
        <dbReference type="Proteomes" id="UP001321498"/>
    </source>
</evidence>
<evidence type="ECO:0000259" key="6">
    <source>
        <dbReference type="Pfam" id="PF01494"/>
    </source>
</evidence>
<keyword evidence="4" id="KW-0560">Oxidoreductase</keyword>
<dbReference type="EMBL" id="AP027731">
    <property type="protein sequence ID" value="BDZ46204.1"/>
    <property type="molecule type" value="Genomic_DNA"/>
</dbReference>
<dbReference type="InterPro" id="IPR036188">
    <property type="entry name" value="FAD/NAD-bd_sf"/>
</dbReference>
<keyword evidence="3" id="KW-0274">FAD</keyword>
<dbReference type="PANTHER" id="PTHR13789:SF318">
    <property type="entry name" value="GERANYLGERANYL DIPHOSPHATE REDUCTASE"/>
    <property type="match status" value="1"/>
</dbReference>
<dbReference type="RefSeq" id="WP_286276305.1">
    <property type="nucleotide sequence ID" value="NZ_AP027731.1"/>
</dbReference>
<evidence type="ECO:0000313" key="7">
    <source>
        <dbReference type="EMBL" id="BDZ46204.1"/>
    </source>
</evidence>
<dbReference type="InterPro" id="IPR002938">
    <property type="entry name" value="FAD-bd"/>
</dbReference>
<gene>
    <name evidence="7" type="ORF">GCM10025866_21130</name>
</gene>
<reference evidence="8" key="1">
    <citation type="journal article" date="2019" name="Int. J. Syst. Evol. Microbiol.">
        <title>The Global Catalogue of Microorganisms (GCM) 10K type strain sequencing project: providing services to taxonomists for standard genome sequencing and annotation.</title>
        <authorList>
            <consortium name="The Broad Institute Genomics Platform"/>
            <consortium name="The Broad Institute Genome Sequencing Center for Infectious Disease"/>
            <person name="Wu L."/>
            <person name="Ma J."/>
        </authorList>
    </citation>
    <scope>NUCLEOTIDE SEQUENCE [LARGE SCALE GENOMIC DNA]</scope>
    <source>
        <strain evidence="8">NBRC 108725</strain>
    </source>
</reference>
<name>A0ABM8GD51_9MICO</name>
<evidence type="ECO:0000256" key="4">
    <source>
        <dbReference type="ARBA" id="ARBA00023002"/>
    </source>
</evidence>
<protein>
    <submittedName>
        <fullName evidence="7">Salicylate hydroxylase</fullName>
    </submittedName>
</protein>
<dbReference type="Pfam" id="PF01494">
    <property type="entry name" value="FAD_binding_3"/>
    <property type="match status" value="1"/>
</dbReference>
<proteinExistence type="predicted"/>
<dbReference type="SUPFAM" id="SSF54373">
    <property type="entry name" value="FAD-linked reductases, C-terminal domain"/>
    <property type="match status" value="1"/>
</dbReference>
<dbReference type="PRINTS" id="PR00420">
    <property type="entry name" value="RNGMNOXGNASE"/>
</dbReference>
<evidence type="ECO:0000256" key="2">
    <source>
        <dbReference type="ARBA" id="ARBA00022630"/>
    </source>
</evidence>
<evidence type="ECO:0000256" key="3">
    <source>
        <dbReference type="ARBA" id="ARBA00022827"/>
    </source>
</evidence>
<keyword evidence="5" id="KW-0503">Monooxygenase</keyword>
<keyword evidence="8" id="KW-1185">Reference proteome</keyword>
<keyword evidence="2" id="KW-0285">Flavoprotein</keyword>
<dbReference type="PANTHER" id="PTHR13789">
    <property type="entry name" value="MONOOXYGENASE"/>
    <property type="match status" value="1"/>
</dbReference>
<accession>A0ABM8GD51</accession>
<feature type="domain" description="FAD-binding" evidence="6">
    <location>
        <begin position="2"/>
        <end position="340"/>
    </location>
</feature>
<dbReference type="InterPro" id="IPR050493">
    <property type="entry name" value="FAD-dep_Monooxygenase_BioMet"/>
</dbReference>